<dbReference type="KEGG" id="ovi:T265_02149"/>
<organism evidence="3 4">
    <name type="scientific">Opisthorchis viverrini</name>
    <name type="common">Southeast Asian liver fluke</name>
    <dbReference type="NCBI Taxonomy" id="6198"/>
    <lineage>
        <taxon>Eukaryota</taxon>
        <taxon>Metazoa</taxon>
        <taxon>Spiralia</taxon>
        <taxon>Lophotrochozoa</taxon>
        <taxon>Platyhelminthes</taxon>
        <taxon>Trematoda</taxon>
        <taxon>Digenea</taxon>
        <taxon>Opisthorchiida</taxon>
        <taxon>Opisthorchiata</taxon>
        <taxon>Opisthorchiidae</taxon>
        <taxon>Opisthorchis</taxon>
    </lineage>
</organism>
<dbReference type="GO" id="GO:0016460">
    <property type="term" value="C:myosin II complex"/>
    <property type="evidence" value="ECO:0007669"/>
    <property type="project" value="TreeGrafter"/>
</dbReference>
<dbReference type="SUPFAM" id="SSF47473">
    <property type="entry name" value="EF-hand"/>
    <property type="match status" value="1"/>
</dbReference>
<dbReference type="PANTHER" id="PTHR23048:SF0">
    <property type="entry name" value="CALMODULIN LIKE 3"/>
    <property type="match status" value="1"/>
</dbReference>
<proteinExistence type="predicted"/>
<dbReference type="PROSITE" id="PS50222">
    <property type="entry name" value="EF_HAND_2"/>
    <property type="match status" value="1"/>
</dbReference>
<dbReference type="STRING" id="6198.A0A075A7K4"/>
<dbReference type="AlphaFoldDB" id="A0A075A7K4"/>
<dbReference type="GO" id="GO:0005509">
    <property type="term" value="F:calcium ion binding"/>
    <property type="evidence" value="ECO:0007669"/>
    <property type="project" value="InterPro"/>
</dbReference>
<dbReference type="PANTHER" id="PTHR23048">
    <property type="entry name" value="MYOSIN LIGHT CHAIN 1, 3"/>
    <property type="match status" value="1"/>
</dbReference>
<gene>
    <name evidence="3" type="ORF">T265_02149</name>
</gene>
<dbReference type="OrthoDB" id="26525at2759"/>
<keyword evidence="4" id="KW-1185">Reference proteome</keyword>
<dbReference type="CTD" id="20316337"/>
<dbReference type="InterPro" id="IPR011992">
    <property type="entry name" value="EF-hand-dom_pair"/>
</dbReference>
<keyword evidence="1" id="KW-0677">Repeat</keyword>
<evidence type="ECO:0000256" key="1">
    <source>
        <dbReference type="ARBA" id="ARBA00022737"/>
    </source>
</evidence>
<dbReference type="GeneID" id="20316337"/>
<name>A0A075A7K4_OPIVI</name>
<dbReference type="Gene3D" id="1.10.238.10">
    <property type="entry name" value="EF-hand"/>
    <property type="match status" value="1"/>
</dbReference>
<dbReference type="RefSeq" id="XP_009164587.1">
    <property type="nucleotide sequence ID" value="XM_009166323.1"/>
</dbReference>
<sequence>MMGQAKEEIKKGVDSFDPMKTGFVSTSDLGSILRWLKLIPTNAEIAELASKLDPLESGKVSIPIVYQAVASMWPSSPTELQARAWGAFLAFDKLDSGTITPADLREILLRIGREPVPEPGFQARKMLHCLETSQMKDSAGFQKTDIVPPDCHLANYFAHSVHVFFKVRYEAKVVNGISWYLPLPIWTFYKTDIVPPDCHLANYFAHSVHVFFKVRYEAKVSRRIYWVARAASVTTADDFYTELANTHKAINITSCPTDFSGNKPDGVLFAYDVFSFRGSSVCSGLLALAG</sequence>
<evidence type="ECO:0000313" key="4">
    <source>
        <dbReference type="Proteomes" id="UP000054324"/>
    </source>
</evidence>
<evidence type="ECO:0000259" key="2">
    <source>
        <dbReference type="PROSITE" id="PS50222"/>
    </source>
</evidence>
<evidence type="ECO:0000313" key="3">
    <source>
        <dbReference type="EMBL" id="KER31635.1"/>
    </source>
</evidence>
<feature type="domain" description="EF-hand" evidence="2">
    <location>
        <begin position="79"/>
        <end position="114"/>
    </location>
</feature>
<reference evidence="3 4" key="1">
    <citation type="submission" date="2013-11" db="EMBL/GenBank/DDBJ databases">
        <title>Opisthorchis viverrini - life in the bile duct.</title>
        <authorList>
            <person name="Young N.D."/>
            <person name="Nagarajan N."/>
            <person name="Lin S.J."/>
            <person name="Korhonen P.K."/>
            <person name="Jex A.R."/>
            <person name="Hall R.S."/>
            <person name="Safavi-Hemami H."/>
            <person name="Kaewkong W."/>
            <person name="Bertrand D."/>
            <person name="Gao S."/>
            <person name="Seet Q."/>
            <person name="Wongkham S."/>
            <person name="Teh B.T."/>
            <person name="Wongkham C."/>
            <person name="Intapan P.M."/>
            <person name="Maleewong W."/>
            <person name="Yang X."/>
            <person name="Hu M."/>
            <person name="Wang Z."/>
            <person name="Hofmann A."/>
            <person name="Sternberg P.W."/>
            <person name="Tan P."/>
            <person name="Wang J."/>
            <person name="Gasser R.B."/>
        </authorList>
    </citation>
    <scope>NUCLEOTIDE SEQUENCE [LARGE SCALE GENOMIC DNA]</scope>
</reference>
<protein>
    <recommendedName>
        <fullName evidence="2">EF-hand domain-containing protein</fullName>
    </recommendedName>
</protein>
<accession>A0A075A7K4</accession>
<dbReference type="EMBL" id="KL596643">
    <property type="protein sequence ID" value="KER31635.1"/>
    <property type="molecule type" value="Genomic_DNA"/>
</dbReference>
<dbReference type="InterPro" id="IPR050230">
    <property type="entry name" value="CALM/Myosin/TropC-like"/>
</dbReference>
<dbReference type="Proteomes" id="UP000054324">
    <property type="component" value="Unassembled WGS sequence"/>
</dbReference>
<dbReference type="InterPro" id="IPR002048">
    <property type="entry name" value="EF_hand_dom"/>
</dbReference>